<feature type="compositionally biased region" description="Polar residues" evidence="1">
    <location>
        <begin position="599"/>
        <end position="623"/>
    </location>
</feature>
<name>A0A4P1R6B6_LUPAN</name>
<sequence>MSFEIPIDEIKQLQISLRKQANLSWYQPPQNDHRFVLPKLPSISETLTQLDPSPHYLRCKNCNGRLLRGLHSSICVFCGTHPHKDLPPDPIKFKDALGYRWLLESLNLHGSEMVAPLMEENASNRGKSDSKDEIPLSELLDLEIRWPSEAERTPQGGNSDSAAFQGKSLLNLTGVDIESFFYRREPDFDVPEQNLGSGREMGTALDNAFQANENLSLFQSVQASEAATGSAKDQSGDFFSGWDANFKSAGPVHEGSKSFYPYKVDFDTVSGSWTSSVGVKKSDESNPSASTESDWFEADRWITSNLEVPSQTGKSESTINISGTKTEETANVSSTGNSVWMQDDQWQGSNNKVTGTVASDQADDSFDDAWDDFTGSASVQDSASIISSLKITGQIGKSENTADLDQWQGSNNNATNTTGAQEAVDSFDVWNDFTGTAGTQYSSNNASNTEVTGQAGKLEWAKVPNNTKTAESATGSSTNFDWMQDNQWNSNKATSIMTNNDLDDSFDEWNDFAGSAVTQNPSSSISNSDINDQIGKSEITTDLNKTKTAEGANNPSAESFAWMQDDHQWQLSNNKTDTVTINEVAGSFDVWNDLSSLATTQDPSSNVWKQTPNQASAEQTSETNLLSSSNNSHDFDFSGLSQHDLFSGQSNSPVSSLAATNAHPATASSNSVADVDATRGNSRGDASTAKVDAETLMSQMHDLSFMLESNLSIPPK</sequence>
<feature type="region of interest" description="Disordered" evidence="1">
    <location>
        <begin position="646"/>
        <end position="689"/>
    </location>
</feature>
<feature type="region of interest" description="Disordered" evidence="1">
    <location>
        <begin position="599"/>
        <end position="630"/>
    </location>
</feature>
<gene>
    <name evidence="3" type="ORF">TanjilG_29674</name>
</gene>
<evidence type="ECO:0000313" key="3">
    <source>
        <dbReference type="EMBL" id="OIW02898.1"/>
    </source>
</evidence>
<dbReference type="Pfam" id="PF25122">
    <property type="entry name" value="DUF7815"/>
    <property type="match status" value="1"/>
</dbReference>
<proteinExistence type="predicted"/>
<feature type="domain" description="DUF7815" evidence="2">
    <location>
        <begin position="55"/>
        <end position="80"/>
    </location>
</feature>
<organism evidence="3 4">
    <name type="scientific">Lupinus angustifolius</name>
    <name type="common">Narrow-leaved blue lupine</name>
    <dbReference type="NCBI Taxonomy" id="3871"/>
    <lineage>
        <taxon>Eukaryota</taxon>
        <taxon>Viridiplantae</taxon>
        <taxon>Streptophyta</taxon>
        <taxon>Embryophyta</taxon>
        <taxon>Tracheophyta</taxon>
        <taxon>Spermatophyta</taxon>
        <taxon>Magnoliopsida</taxon>
        <taxon>eudicotyledons</taxon>
        <taxon>Gunneridae</taxon>
        <taxon>Pentapetalae</taxon>
        <taxon>rosids</taxon>
        <taxon>fabids</taxon>
        <taxon>Fabales</taxon>
        <taxon>Fabaceae</taxon>
        <taxon>Papilionoideae</taxon>
        <taxon>50 kb inversion clade</taxon>
        <taxon>genistoids sensu lato</taxon>
        <taxon>core genistoids</taxon>
        <taxon>Genisteae</taxon>
        <taxon>Lupinus</taxon>
    </lineage>
</organism>
<dbReference type="AlphaFoldDB" id="A0A4P1R6B6"/>
<evidence type="ECO:0000313" key="4">
    <source>
        <dbReference type="Proteomes" id="UP000188354"/>
    </source>
</evidence>
<protein>
    <recommendedName>
        <fullName evidence="2">DUF7815 domain-containing protein</fullName>
    </recommendedName>
</protein>
<evidence type="ECO:0000256" key="1">
    <source>
        <dbReference type="SAM" id="MobiDB-lite"/>
    </source>
</evidence>
<dbReference type="PANTHER" id="PTHR36308">
    <property type="entry name" value="DENTIN SIALOPHOSPHOPROTEIN-RELATED"/>
    <property type="match status" value="1"/>
</dbReference>
<keyword evidence="4" id="KW-1185">Reference proteome</keyword>
<dbReference type="InterPro" id="IPR056717">
    <property type="entry name" value="DUF7815"/>
</dbReference>
<reference evidence="3 4" key="1">
    <citation type="journal article" date="2017" name="Plant Biotechnol. J.">
        <title>A comprehensive draft genome sequence for lupin (Lupinus angustifolius), an emerging health food: insights into plant-microbe interactions and legume evolution.</title>
        <authorList>
            <person name="Hane J.K."/>
            <person name="Ming Y."/>
            <person name="Kamphuis L.G."/>
            <person name="Nelson M.N."/>
            <person name="Garg G."/>
            <person name="Atkins C.A."/>
            <person name="Bayer P.E."/>
            <person name="Bravo A."/>
            <person name="Bringans S."/>
            <person name="Cannon S."/>
            <person name="Edwards D."/>
            <person name="Foley R."/>
            <person name="Gao L.L."/>
            <person name="Harrison M.J."/>
            <person name="Huang W."/>
            <person name="Hurgobin B."/>
            <person name="Li S."/>
            <person name="Liu C.W."/>
            <person name="McGrath A."/>
            <person name="Morahan G."/>
            <person name="Murray J."/>
            <person name="Weller J."/>
            <person name="Jian J."/>
            <person name="Singh K.B."/>
        </authorList>
    </citation>
    <scope>NUCLEOTIDE SEQUENCE [LARGE SCALE GENOMIC DNA]</scope>
    <source>
        <strain evidence="4">cv. Tanjil</strain>
        <tissue evidence="3">Whole plant</tissue>
    </source>
</reference>
<dbReference type="STRING" id="3871.A0A4P1R6B6"/>
<dbReference type="Gramene" id="OIW02898">
    <property type="protein sequence ID" value="OIW02898"/>
    <property type="gene ID" value="TanjilG_29674"/>
</dbReference>
<evidence type="ECO:0000259" key="2">
    <source>
        <dbReference type="Pfam" id="PF25122"/>
    </source>
</evidence>
<dbReference type="KEGG" id="lang:109360921"/>
<dbReference type="PANTHER" id="PTHR36308:SF1">
    <property type="entry name" value="DENTIN SIALOPHOSPHOPROTEIN-RELATED"/>
    <property type="match status" value="1"/>
</dbReference>
<feature type="compositionally biased region" description="Polar residues" evidence="1">
    <location>
        <begin position="647"/>
        <end position="659"/>
    </location>
</feature>
<accession>A0A4P1R6B6</accession>
<dbReference type="EMBL" id="CM007371">
    <property type="protein sequence ID" value="OIW02898.1"/>
    <property type="molecule type" value="Genomic_DNA"/>
</dbReference>
<dbReference type="OrthoDB" id="1904894at2759"/>
<dbReference type="Proteomes" id="UP000188354">
    <property type="component" value="Chromosome LG11"/>
</dbReference>